<feature type="transmembrane region" description="Helical" evidence="1">
    <location>
        <begin position="118"/>
        <end position="135"/>
    </location>
</feature>
<dbReference type="RefSeq" id="WP_035378344.1">
    <property type="nucleotide sequence ID" value="NZ_AZQP01000008.1"/>
</dbReference>
<organism evidence="2 3">
    <name type="scientific">Fervidicella metallireducens AeB</name>
    <dbReference type="NCBI Taxonomy" id="1403537"/>
    <lineage>
        <taxon>Bacteria</taxon>
        <taxon>Bacillati</taxon>
        <taxon>Bacillota</taxon>
        <taxon>Clostridia</taxon>
        <taxon>Eubacteriales</taxon>
        <taxon>Clostridiaceae</taxon>
        <taxon>Fervidicella</taxon>
    </lineage>
</organism>
<feature type="transmembrane region" description="Helical" evidence="1">
    <location>
        <begin position="238"/>
        <end position="255"/>
    </location>
</feature>
<dbReference type="Proteomes" id="UP000019681">
    <property type="component" value="Unassembled WGS sequence"/>
</dbReference>
<keyword evidence="1" id="KW-1133">Transmembrane helix</keyword>
<feature type="transmembrane region" description="Helical" evidence="1">
    <location>
        <begin position="6"/>
        <end position="25"/>
    </location>
</feature>
<feature type="transmembrane region" description="Helical" evidence="1">
    <location>
        <begin position="32"/>
        <end position="49"/>
    </location>
</feature>
<feature type="transmembrane region" description="Helical" evidence="1">
    <location>
        <begin position="55"/>
        <end position="74"/>
    </location>
</feature>
<keyword evidence="1" id="KW-0472">Membrane</keyword>
<evidence type="ECO:0000256" key="1">
    <source>
        <dbReference type="SAM" id="Phobius"/>
    </source>
</evidence>
<comment type="caution">
    <text evidence="2">The sequence shown here is derived from an EMBL/GenBank/DDBJ whole genome shotgun (WGS) entry which is preliminary data.</text>
</comment>
<accession>A0A017RWR8</accession>
<evidence type="ECO:0000313" key="3">
    <source>
        <dbReference type="Proteomes" id="UP000019681"/>
    </source>
</evidence>
<feature type="transmembrane region" description="Helical" evidence="1">
    <location>
        <begin position="177"/>
        <end position="194"/>
    </location>
</feature>
<gene>
    <name evidence="2" type="ORF">Q428_03910</name>
</gene>
<dbReference type="EMBL" id="AZQP01000008">
    <property type="protein sequence ID" value="EYE89107.1"/>
    <property type="molecule type" value="Genomic_DNA"/>
</dbReference>
<reference evidence="2 3" key="1">
    <citation type="journal article" date="2014" name="Genome Announc.">
        <title>Draft Genome Sequence of Fervidicella metallireducens Strain AeBT, an Iron-Reducing Thermoanaerobe from the Great Artesian Basin.</title>
        <authorList>
            <person name="Patel B.K."/>
        </authorList>
    </citation>
    <scope>NUCLEOTIDE SEQUENCE [LARGE SCALE GENOMIC DNA]</scope>
    <source>
        <strain evidence="2 3">AeB</strain>
    </source>
</reference>
<feature type="transmembrane region" description="Helical" evidence="1">
    <location>
        <begin position="206"/>
        <end position="226"/>
    </location>
</feature>
<evidence type="ECO:0000313" key="2">
    <source>
        <dbReference type="EMBL" id="EYE89107.1"/>
    </source>
</evidence>
<dbReference type="STRING" id="1403537.Q428_03910"/>
<keyword evidence="1" id="KW-0812">Transmembrane</keyword>
<keyword evidence="3" id="KW-1185">Reference proteome</keyword>
<sequence>MNIPIWQYVLTMGGYFVLLMFIVEYMRKHYRFANWFWTASLLTFPIWLMGGVVGWFRWAKILSVIIPTIFMGSVRIAKYEKREGKIWNSLRKDWALWVLYGVLFLNIMEATIKDFTMGNIFNALCGFLLCVTIPFPPKYWKISEEKYGDLIAYTTIGWNFLYTTWNACFVYAEGPKYFASSLCILMAAEIYPIIKKRPELYITARVYTLATHLLLRACFPLLFPTLMDASAWHNDVFMKYWGIVNFAIMVPYLFWHMWQLHTNKAEISFRRGRVENI</sequence>
<name>A0A017RWR8_9CLOT</name>
<feature type="transmembrane region" description="Helical" evidence="1">
    <location>
        <begin position="94"/>
        <end position="112"/>
    </location>
</feature>
<dbReference type="AlphaFoldDB" id="A0A017RWR8"/>
<feature type="transmembrane region" description="Helical" evidence="1">
    <location>
        <begin position="147"/>
        <end position="165"/>
    </location>
</feature>
<proteinExistence type="predicted"/>
<protein>
    <submittedName>
        <fullName evidence="2">Membrane protein</fullName>
    </submittedName>
</protein>